<evidence type="ECO:0000313" key="3">
    <source>
        <dbReference type="Proteomes" id="UP000230742"/>
    </source>
</evidence>
<dbReference type="Proteomes" id="UP000230742">
    <property type="component" value="Chromosome 2"/>
</dbReference>
<keyword evidence="1" id="KW-1133">Transmembrane helix</keyword>
<protein>
    <submittedName>
        <fullName evidence="2">Uncharacterized protein</fullName>
    </submittedName>
</protein>
<feature type="transmembrane region" description="Helical" evidence="1">
    <location>
        <begin position="12"/>
        <end position="31"/>
    </location>
</feature>
<keyword evidence="1" id="KW-0812">Transmembrane</keyword>
<name>A0A2D3LM73_PREIN</name>
<organism evidence="2 3">
    <name type="scientific">Prevotella intermedia</name>
    <dbReference type="NCBI Taxonomy" id="28131"/>
    <lineage>
        <taxon>Bacteria</taxon>
        <taxon>Pseudomonadati</taxon>
        <taxon>Bacteroidota</taxon>
        <taxon>Bacteroidia</taxon>
        <taxon>Bacteroidales</taxon>
        <taxon>Prevotellaceae</taxon>
        <taxon>Prevotella</taxon>
    </lineage>
</organism>
<reference evidence="2 3" key="1">
    <citation type="submission" date="2017-11" db="EMBL/GenBank/DDBJ databases">
        <title>Genome sequencing of Prevotella intermedia KCOM 1949.</title>
        <authorList>
            <person name="Kook J.-K."/>
            <person name="Park S.-N."/>
            <person name="Lim Y.K."/>
        </authorList>
    </citation>
    <scope>NUCLEOTIDE SEQUENCE [LARGE SCALE GENOMIC DNA]</scope>
    <source>
        <strain evidence="2 3">KCOM 1949</strain>
    </source>
</reference>
<gene>
    <name evidence="2" type="ORF">CTM46_09135</name>
</gene>
<evidence type="ECO:0000313" key="2">
    <source>
        <dbReference type="EMBL" id="ATV31698.1"/>
    </source>
</evidence>
<keyword evidence="1" id="KW-0472">Membrane</keyword>
<evidence type="ECO:0000256" key="1">
    <source>
        <dbReference type="SAM" id="Phobius"/>
    </source>
</evidence>
<proteinExistence type="predicted"/>
<dbReference type="EMBL" id="CP024728">
    <property type="protein sequence ID" value="ATV31698.1"/>
    <property type="molecule type" value="Genomic_DNA"/>
</dbReference>
<accession>A0A2D3LM73</accession>
<sequence length="82" mass="9681">MLQRSDNAFKKYLFLGIAAFLYLYYFCKINIATMRIHNIYIARAQIGSFNLSHRSITKRCDFFMNKTELGSLFKVFIGVCRH</sequence>
<dbReference type="AlphaFoldDB" id="A0A2D3LM73"/>